<dbReference type="PRINTS" id="PR01590">
    <property type="entry name" value="HTHFIS"/>
</dbReference>
<dbReference type="InterPro" id="IPR005412">
    <property type="entry name" value="Fis_DNA-bd"/>
</dbReference>
<dbReference type="PRINTS" id="PR01591">
    <property type="entry name" value="DNABINDNGFIS"/>
</dbReference>
<dbReference type="NCBIfam" id="NF001659">
    <property type="entry name" value="PRK00430.1"/>
    <property type="match status" value="1"/>
</dbReference>
<dbReference type="InterPro" id="IPR050207">
    <property type="entry name" value="Trans_regulatory_Fis"/>
</dbReference>
<proteinExistence type="inferred from homology"/>
<keyword evidence="2" id="KW-0238">DNA-binding</keyword>
<dbReference type="GO" id="GO:0043565">
    <property type="term" value="F:sequence-specific DNA binding"/>
    <property type="evidence" value="ECO:0007669"/>
    <property type="project" value="InterPro"/>
</dbReference>
<evidence type="ECO:0000256" key="1">
    <source>
        <dbReference type="ARBA" id="ARBA00008559"/>
    </source>
</evidence>
<evidence type="ECO:0000313" key="5">
    <source>
        <dbReference type="EMBL" id="OGI42515.1"/>
    </source>
</evidence>
<dbReference type="PANTHER" id="PTHR47918:SF1">
    <property type="entry name" value="DNA-BINDING PROTEIN FIS"/>
    <property type="match status" value="1"/>
</dbReference>
<reference evidence="5 6" key="1">
    <citation type="journal article" date="2016" name="Nat. Commun.">
        <title>Thousands of microbial genomes shed light on interconnected biogeochemical processes in an aquifer system.</title>
        <authorList>
            <person name="Anantharaman K."/>
            <person name="Brown C.T."/>
            <person name="Hug L.A."/>
            <person name="Sharon I."/>
            <person name="Castelle C.J."/>
            <person name="Probst A.J."/>
            <person name="Thomas B.C."/>
            <person name="Singh A."/>
            <person name="Wilkins M.J."/>
            <person name="Karaoz U."/>
            <person name="Brodie E.L."/>
            <person name="Williams K.H."/>
            <person name="Hubbard S.S."/>
            <person name="Banfield J.F."/>
        </authorList>
    </citation>
    <scope>NUCLEOTIDE SEQUENCE [LARGE SCALE GENOMIC DNA]</scope>
</reference>
<dbReference type="GO" id="GO:0006355">
    <property type="term" value="P:regulation of DNA-templated transcription"/>
    <property type="evidence" value="ECO:0007669"/>
    <property type="project" value="InterPro"/>
</dbReference>
<organism evidence="5 6">
    <name type="scientific">Candidatus Muproteobacteria bacterium RBG_16_64_11</name>
    <dbReference type="NCBI Taxonomy" id="1817758"/>
    <lineage>
        <taxon>Bacteria</taxon>
        <taxon>Pseudomonadati</taxon>
        <taxon>Pseudomonadota</taxon>
        <taxon>Candidatus Muproteobacteria</taxon>
    </lineage>
</organism>
<dbReference type="Gene3D" id="1.10.10.60">
    <property type="entry name" value="Homeodomain-like"/>
    <property type="match status" value="1"/>
</dbReference>
<dbReference type="PIRSF" id="PIRSF002097">
    <property type="entry name" value="DNA-binding_Fis"/>
    <property type="match status" value="1"/>
</dbReference>
<evidence type="ECO:0000313" key="6">
    <source>
        <dbReference type="Proteomes" id="UP000177925"/>
    </source>
</evidence>
<evidence type="ECO:0000256" key="2">
    <source>
        <dbReference type="ARBA" id="ARBA00023125"/>
    </source>
</evidence>
<gene>
    <name evidence="5" type="ORF">A2150_00900</name>
</gene>
<evidence type="ECO:0000259" key="4">
    <source>
        <dbReference type="Pfam" id="PF02954"/>
    </source>
</evidence>
<dbReference type="Pfam" id="PF02954">
    <property type="entry name" value="HTH_8"/>
    <property type="match status" value="1"/>
</dbReference>
<dbReference type="PANTHER" id="PTHR47918">
    <property type="entry name" value="DNA-BINDING PROTEIN FIS"/>
    <property type="match status" value="1"/>
</dbReference>
<dbReference type="InterPro" id="IPR009057">
    <property type="entry name" value="Homeodomain-like_sf"/>
</dbReference>
<dbReference type="AlphaFoldDB" id="A0A1F6TBV3"/>
<comment type="caution">
    <text evidence="5">The sequence shown here is derived from an EMBL/GenBank/DDBJ whole genome shotgun (WGS) entry which is preliminary data.</text>
</comment>
<dbReference type="EMBL" id="MFSS01000087">
    <property type="protein sequence ID" value="OGI42515.1"/>
    <property type="molecule type" value="Genomic_DNA"/>
</dbReference>
<accession>A0A1F6TBV3</accession>
<sequence length="84" mass="9637">MKEQHHSRKGPVATCVKAALERYFHDLNGEKPGHLYDMVIGEVERPLLELVMHHAKSNQCKAARMLGINRNTLRKKLKLHGLDK</sequence>
<protein>
    <recommendedName>
        <fullName evidence="3">Putative Fis-like DNA-binding protein</fullName>
    </recommendedName>
</protein>
<dbReference type="InterPro" id="IPR002197">
    <property type="entry name" value="HTH_Fis"/>
</dbReference>
<evidence type="ECO:0000256" key="3">
    <source>
        <dbReference type="ARBA" id="ARBA00029540"/>
    </source>
</evidence>
<name>A0A1F6TBV3_9PROT</name>
<feature type="domain" description="DNA binding HTH" evidence="4">
    <location>
        <begin position="41"/>
        <end position="78"/>
    </location>
</feature>
<dbReference type="Proteomes" id="UP000177925">
    <property type="component" value="Unassembled WGS sequence"/>
</dbReference>
<comment type="similarity">
    <text evidence="1">Belongs to the transcriptional regulatory Fis family.</text>
</comment>
<dbReference type="SUPFAM" id="SSF46689">
    <property type="entry name" value="Homeodomain-like"/>
    <property type="match status" value="1"/>
</dbReference>
<dbReference type="STRING" id="1817758.A2150_00900"/>